<evidence type="ECO:0000313" key="1">
    <source>
        <dbReference type="EMBL" id="AMQ84970.1"/>
    </source>
</evidence>
<dbReference type="Proteomes" id="UP000075187">
    <property type="component" value="Chromosome"/>
</dbReference>
<reference evidence="1" key="1">
    <citation type="submission" date="2017-12" db="EMBL/GenBank/DDBJ databases">
        <title>Pseudomonas sp. MS586 complete sequence.</title>
        <authorList>
            <person name="Lu S."/>
            <person name="Deng P."/>
        </authorList>
    </citation>
    <scope>NUCLEOTIDE SEQUENCE</scope>
    <source>
        <strain evidence="1">MS586</strain>
    </source>
</reference>
<accession>A0ABM5ZMR3</accession>
<evidence type="ECO:0000313" key="2">
    <source>
        <dbReference type="Proteomes" id="UP000075187"/>
    </source>
</evidence>
<keyword evidence="2" id="KW-1185">Reference proteome</keyword>
<sequence length="62" mass="7350">MTERGLFQKVSRQLRVFFEQADERFYPLFPFSNECCTMEPKHISRLTNQMPISPVEIGHGFQ</sequence>
<gene>
    <name evidence="1" type="ORF">AWU82_17175</name>
</gene>
<dbReference type="EMBL" id="CP014205">
    <property type="protein sequence ID" value="AMQ84970.1"/>
    <property type="molecule type" value="Genomic_DNA"/>
</dbReference>
<name>A0ABM5ZMR3_9PSED</name>
<protein>
    <submittedName>
        <fullName evidence="1">Uncharacterized protein</fullName>
    </submittedName>
</protein>
<organism evidence="1 2">
    <name type="scientific">Pseudomonas glycinae</name>
    <dbReference type="NCBI Taxonomy" id="1785145"/>
    <lineage>
        <taxon>Bacteria</taxon>
        <taxon>Pseudomonadati</taxon>
        <taxon>Pseudomonadota</taxon>
        <taxon>Gammaproteobacteria</taxon>
        <taxon>Pseudomonadales</taxon>
        <taxon>Pseudomonadaceae</taxon>
        <taxon>Pseudomonas</taxon>
    </lineage>
</organism>
<proteinExistence type="predicted"/>